<evidence type="ECO:0000256" key="1">
    <source>
        <dbReference type="SAM" id="SignalP"/>
    </source>
</evidence>
<protein>
    <submittedName>
        <fullName evidence="3">Alpha/beta-hydrolase</fullName>
    </submittedName>
</protein>
<feature type="signal peptide" evidence="1">
    <location>
        <begin position="1"/>
        <end position="15"/>
    </location>
</feature>
<accession>A0AAJ0F1L6</accession>
<keyword evidence="1" id="KW-0732">Signal</keyword>
<proteinExistence type="predicted"/>
<keyword evidence="4" id="KW-1185">Reference proteome</keyword>
<dbReference type="EMBL" id="MU839842">
    <property type="protein sequence ID" value="KAK1751361.1"/>
    <property type="molecule type" value="Genomic_DNA"/>
</dbReference>
<dbReference type="AlphaFoldDB" id="A0AAJ0F1L6"/>
<comment type="caution">
    <text evidence="3">The sequence shown here is derived from an EMBL/GenBank/DDBJ whole genome shotgun (WGS) entry which is preliminary data.</text>
</comment>
<feature type="domain" description="AB hydrolase-1" evidence="2">
    <location>
        <begin position="100"/>
        <end position="359"/>
    </location>
</feature>
<gene>
    <name evidence="3" type="ORF">QBC47DRAFT_434340</name>
</gene>
<dbReference type="Gene3D" id="3.40.50.1820">
    <property type="entry name" value="alpha/beta hydrolase"/>
    <property type="match status" value="1"/>
</dbReference>
<evidence type="ECO:0000313" key="4">
    <source>
        <dbReference type="Proteomes" id="UP001239445"/>
    </source>
</evidence>
<evidence type="ECO:0000313" key="3">
    <source>
        <dbReference type="EMBL" id="KAK1751361.1"/>
    </source>
</evidence>
<sequence length="378" mass="40900">MSLLLLLLFTTAALAGPPSKPDKTCTPFRIPLNITAPYYNIDISIATNWDLSSYIFNASRRDSQQVFHPITSNQTLTTYPTIAATFCTPSTPTANSSTLLLLTHGSMTSGIYWDPPAYPQHSFVQHALAAGYSVFYYDRLGTGSSSLDDPISRVQYAPQVEILRQLTTLLRGSSSSSPSRYTPGASISKIVQVGHSFGAFLAASAIASDDDPRGDALVLTGFSGLFAYLGLWTTGGQARVAALQDPKKFGTFAKGYLVPADEYAFAFGGFKEPFFDRKVTGWLWERQAPFAIAELLTAGTFPLDFGKVKTPVQVVVGRYDLPSCGGFCDGLLNQTAALFTGAREVEVRGDFDGGHLLNYHFDGKKSFDAITGWIGRAI</sequence>
<dbReference type="SUPFAM" id="SSF53474">
    <property type="entry name" value="alpha/beta-Hydrolases"/>
    <property type="match status" value="1"/>
</dbReference>
<evidence type="ECO:0000259" key="2">
    <source>
        <dbReference type="Pfam" id="PF12697"/>
    </source>
</evidence>
<dbReference type="InterPro" id="IPR029058">
    <property type="entry name" value="AB_hydrolase_fold"/>
</dbReference>
<reference evidence="3" key="1">
    <citation type="submission" date="2023-06" db="EMBL/GenBank/DDBJ databases">
        <title>Genome-scale phylogeny and comparative genomics of the fungal order Sordariales.</title>
        <authorList>
            <consortium name="Lawrence Berkeley National Laboratory"/>
            <person name="Hensen N."/>
            <person name="Bonometti L."/>
            <person name="Westerberg I."/>
            <person name="Brannstrom I.O."/>
            <person name="Guillou S."/>
            <person name="Cros-Aarteil S."/>
            <person name="Calhoun S."/>
            <person name="Haridas S."/>
            <person name="Kuo A."/>
            <person name="Mondo S."/>
            <person name="Pangilinan J."/>
            <person name="Riley R."/>
            <person name="Labutti K."/>
            <person name="Andreopoulos B."/>
            <person name="Lipzen A."/>
            <person name="Chen C."/>
            <person name="Yanf M."/>
            <person name="Daum C."/>
            <person name="Ng V."/>
            <person name="Clum A."/>
            <person name="Steindorff A."/>
            <person name="Ohm R."/>
            <person name="Martin F."/>
            <person name="Silar P."/>
            <person name="Natvig D."/>
            <person name="Lalanne C."/>
            <person name="Gautier V."/>
            <person name="Ament-Velasquez S.L."/>
            <person name="Kruys A."/>
            <person name="Hutchinson M.I."/>
            <person name="Powell A.J."/>
            <person name="Barry K."/>
            <person name="Miller A.N."/>
            <person name="Grigoriev I.V."/>
            <person name="Debuchy R."/>
            <person name="Gladieux P."/>
            <person name="Thoren M.H."/>
            <person name="Johannesson H."/>
        </authorList>
    </citation>
    <scope>NUCLEOTIDE SEQUENCE</scope>
    <source>
        <strain evidence="3">PSN4</strain>
    </source>
</reference>
<dbReference type="Pfam" id="PF12697">
    <property type="entry name" value="Abhydrolase_6"/>
    <property type="match status" value="1"/>
</dbReference>
<dbReference type="Proteomes" id="UP001239445">
    <property type="component" value="Unassembled WGS sequence"/>
</dbReference>
<name>A0AAJ0F1L6_9PEZI</name>
<feature type="chain" id="PRO_5042503718" evidence="1">
    <location>
        <begin position="16"/>
        <end position="378"/>
    </location>
</feature>
<organism evidence="3 4">
    <name type="scientific">Echria macrotheca</name>
    <dbReference type="NCBI Taxonomy" id="438768"/>
    <lineage>
        <taxon>Eukaryota</taxon>
        <taxon>Fungi</taxon>
        <taxon>Dikarya</taxon>
        <taxon>Ascomycota</taxon>
        <taxon>Pezizomycotina</taxon>
        <taxon>Sordariomycetes</taxon>
        <taxon>Sordariomycetidae</taxon>
        <taxon>Sordariales</taxon>
        <taxon>Schizotheciaceae</taxon>
        <taxon>Echria</taxon>
    </lineage>
</organism>
<dbReference type="InterPro" id="IPR000073">
    <property type="entry name" value="AB_hydrolase_1"/>
</dbReference>